<gene>
    <name evidence="2" type="ORF">SAMN04488047_11289</name>
</gene>
<reference evidence="2 3" key="1">
    <citation type="submission" date="2016-10" db="EMBL/GenBank/DDBJ databases">
        <authorList>
            <person name="de Groot N.N."/>
        </authorList>
    </citation>
    <scope>NUCLEOTIDE SEQUENCE [LARGE SCALE GENOMIC DNA]</scope>
    <source>
        <strain evidence="2 3">DSM 19547</strain>
    </source>
</reference>
<dbReference type="Proteomes" id="UP000199356">
    <property type="component" value="Unassembled WGS sequence"/>
</dbReference>
<dbReference type="InterPro" id="IPR045079">
    <property type="entry name" value="Oxoprolinase-like"/>
</dbReference>
<evidence type="ECO:0000259" key="1">
    <source>
        <dbReference type="Pfam" id="PF05378"/>
    </source>
</evidence>
<dbReference type="GO" id="GO:0005829">
    <property type="term" value="C:cytosol"/>
    <property type="evidence" value="ECO:0007669"/>
    <property type="project" value="TreeGrafter"/>
</dbReference>
<proteinExistence type="predicted"/>
<evidence type="ECO:0000313" key="2">
    <source>
        <dbReference type="EMBL" id="SFP76566.1"/>
    </source>
</evidence>
<accession>A0A1I5T272</accession>
<name>A0A1I5T272_9RHOB</name>
<keyword evidence="3" id="KW-1185">Reference proteome</keyword>
<sequence>MSAWEFWIDRGGTFTDVVARRPDGTLLTHKLLSENPERYRDAAVAGIREMLGLGAGDPIPDAAIRAVKMGTTVATNALLERKGARTLLLITEGFGDLLRIGYQTRPRLFDLNIRRPDLLYERVAEVAERLDAEGGVVAPLDAQAAEAASARSPSPSCMPT</sequence>
<dbReference type="PANTHER" id="PTHR11365:SF23">
    <property type="entry name" value="HYPOTHETICAL 5-OXOPROLINASE (EUROFUNG)-RELATED"/>
    <property type="match status" value="1"/>
</dbReference>
<evidence type="ECO:0000313" key="3">
    <source>
        <dbReference type="Proteomes" id="UP000199356"/>
    </source>
</evidence>
<dbReference type="EMBL" id="FOXA01000012">
    <property type="protein sequence ID" value="SFP76566.1"/>
    <property type="molecule type" value="Genomic_DNA"/>
</dbReference>
<dbReference type="AlphaFoldDB" id="A0A1I5T272"/>
<dbReference type="InterPro" id="IPR008040">
    <property type="entry name" value="Hydant_A_N"/>
</dbReference>
<dbReference type="Pfam" id="PF05378">
    <property type="entry name" value="Hydant_A_N"/>
    <property type="match status" value="1"/>
</dbReference>
<dbReference type="GO" id="GO:0017168">
    <property type="term" value="F:5-oxoprolinase (ATP-hydrolyzing) activity"/>
    <property type="evidence" value="ECO:0007669"/>
    <property type="project" value="TreeGrafter"/>
</dbReference>
<feature type="domain" description="Hydantoinase/oxoprolinase N-terminal" evidence="1">
    <location>
        <begin position="6"/>
        <end position="148"/>
    </location>
</feature>
<dbReference type="STRING" id="441119.SAMN04488047_11289"/>
<dbReference type="PANTHER" id="PTHR11365">
    <property type="entry name" value="5-OXOPROLINASE RELATED"/>
    <property type="match status" value="1"/>
</dbReference>
<dbReference type="GO" id="GO:0006749">
    <property type="term" value="P:glutathione metabolic process"/>
    <property type="evidence" value="ECO:0007669"/>
    <property type="project" value="TreeGrafter"/>
</dbReference>
<organism evidence="2 3">
    <name type="scientific">Tranquillimonas alkanivorans</name>
    <dbReference type="NCBI Taxonomy" id="441119"/>
    <lineage>
        <taxon>Bacteria</taxon>
        <taxon>Pseudomonadati</taxon>
        <taxon>Pseudomonadota</taxon>
        <taxon>Alphaproteobacteria</taxon>
        <taxon>Rhodobacterales</taxon>
        <taxon>Roseobacteraceae</taxon>
        <taxon>Tranquillimonas</taxon>
    </lineage>
</organism>
<protein>
    <submittedName>
        <fullName evidence="2">Hydantoinase/oxoprolinase N-terminal region</fullName>
    </submittedName>
</protein>